<accession>A0A9D4DHE2</accession>
<dbReference type="AlphaFoldDB" id="A0A9D4DHE2"/>
<evidence type="ECO:0000313" key="2">
    <source>
        <dbReference type="EMBL" id="KAH3748445.1"/>
    </source>
</evidence>
<keyword evidence="3" id="KW-1185">Reference proteome</keyword>
<proteinExistence type="predicted"/>
<organism evidence="2 3">
    <name type="scientific">Dreissena polymorpha</name>
    <name type="common">Zebra mussel</name>
    <name type="synonym">Mytilus polymorpha</name>
    <dbReference type="NCBI Taxonomy" id="45954"/>
    <lineage>
        <taxon>Eukaryota</taxon>
        <taxon>Metazoa</taxon>
        <taxon>Spiralia</taxon>
        <taxon>Lophotrochozoa</taxon>
        <taxon>Mollusca</taxon>
        <taxon>Bivalvia</taxon>
        <taxon>Autobranchia</taxon>
        <taxon>Heteroconchia</taxon>
        <taxon>Euheterodonta</taxon>
        <taxon>Imparidentia</taxon>
        <taxon>Neoheterodontei</taxon>
        <taxon>Myida</taxon>
        <taxon>Dreissenoidea</taxon>
        <taxon>Dreissenidae</taxon>
        <taxon>Dreissena</taxon>
    </lineage>
</organism>
<protein>
    <submittedName>
        <fullName evidence="2">Uncharacterized protein</fullName>
    </submittedName>
</protein>
<comment type="caution">
    <text evidence="2">The sequence shown here is derived from an EMBL/GenBank/DDBJ whole genome shotgun (WGS) entry which is preliminary data.</text>
</comment>
<evidence type="ECO:0000313" key="3">
    <source>
        <dbReference type="Proteomes" id="UP000828390"/>
    </source>
</evidence>
<sequence>MQVASRHGAGSPMNRTNTGTLSAFTGAPPGQNRRQPGCCSSSAGVCMGSGGATLPSRLFPVPSRFF</sequence>
<reference evidence="2" key="1">
    <citation type="journal article" date="2019" name="bioRxiv">
        <title>The Genome of the Zebra Mussel, Dreissena polymorpha: A Resource for Invasive Species Research.</title>
        <authorList>
            <person name="McCartney M.A."/>
            <person name="Auch B."/>
            <person name="Kono T."/>
            <person name="Mallez S."/>
            <person name="Zhang Y."/>
            <person name="Obille A."/>
            <person name="Becker A."/>
            <person name="Abrahante J.E."/>
            <person name="Garbe J."/>
            <person name="Badalamenti J.P."/>
            <person name="Herman A."/>
            <person name="Mangelson H."/>
            <person name="Liachko I."/>
            <person name="Sullivan S."/>
            <person name="Sone E.D."/>
            <person name="Koren S."/>
            <person name="Silverstein K.A.T."/>
            <person name="Beckman K.B."/>
            <person name="Gohl D.M."/>
        </authorList>
    </citation>
    <scope>NUCLEOTIDE SEQUENCE</scope>
    <source>
        <strain evidence="2">Duluth1</strain>
        <tissue evidence="2">Whole animal</tissue>
    </source>
</reference>
<feature type="compositionally biased region" description="Polar residues" evidence="1">
    <location>
        <begin position="13"/>
        <end position="23"/>
    </location>
</feature>
<gene>
    <name evidence="2" type="ORF">DPMN_182891</name>
</gene>
<reference evidence="2" key="2">
    <citation type="submission" date="2020-11" db="EMBL/GenBank/DDBJ databases">
        <authorList>
            <person name="McCartney M.A."/>
            <person name="Auch B."/>
            <person name="Kono T."/>
            <person name="Mallez S."/>
            <person name="Becker A."/>
            <person name="Gohl D.M."/>
            <person name="Silverstein K.A.T."/>
            <person name="Koren S."/>
            <person name="Bechman K.B."/>
            <person name="Herman A."/>
            <person name="Abrahante J.E."/>
            <person name="Garbe J."/>
        </authorList>
    </citation>
    <scope>NUCLEOTIDE SEQUENCE</scope>
    <source>
        <strain evidence="2">Duluth1</strain>
        <tissue evidence="2">Whole animal</tissue>
    </source>
</reference>
<feature type="region of interest" description="Disordered" evidence="1">
    <location>
        <begin position="1"/>
        <end position="40"/>
    </location>
</feature>
<name>A0A9D4DHE2_DREPO</name>
<dbReference type="Proteomes" id="UP000828390">
    <property type="component" value="Unassembled WGS sequence"/>
</dbReference>
<evidence type="ECO:0000256" key="1">
    <source>
        <dbReference type="SAM" id="MobiDB-lite"/>
    </source>
</evidence>
<dbReference type="EMBL" id="JAIWYP010000010">
    <property type="protein sequence ID" value="KAH3748445.1"/>
    <property type="molecule type" value="Genomic_DNA"/>
</dbReference>